<dbReference type="PATRIC" id="fig|908627.4.peg.2129"/>
<accession>A0A0J1D146</accession>
<keyword evidence="1" id="KW-0472">Membrane</keyword>
<dbReference type="AlphaFoldDB" id="A0A0J1D146"/>
<gene>
    <name evidence="2" type="ORF">EOS_09625</name>
</gene>
<evidence type="ECO:0000313" key="2">
    <source>
        <dbReference type="EMBL" id="KLU26455.1"/>
    </source>
</evidence>
<feature type="transmembrane region" description="Helical" evidence="1">
    <location>
        <begin position="12"/>
        <end position="33"/>
    </location>
</feature>
<dbReference type="PROSITE" id="PS51257">
    <property type="entry name" value="PROKAR_LIPOPROTEIN"/>
    <property type="match status" value="1"/>
</dbReference>
<reference evidence="2 3" key="1">
    <citation type="journal article" date="2015" name="Genome Announc.">
        <title>Draft Genome Sequence of Burkholderia sp. Strain PML1(12), an Ectomycorrhizosphere-Inhabiting Bacterium with Effective Mineral-Weathering Ability.</title>
        <authorList>
            <person name="Uroz S."/>
            <person name="Oger P."/>
        </authorList>
    </citation>
    <scope>NUCLEOTIDE SEQUENCE [LARGE SCALE GENOMIC DNA]</scope>
    <source>
        <strain evidence="3">PML1(12)</strain>
    </source>
</reference>
<evidence type="ECO:0008006" key="4">
    <source>
        <dbReference type="Google" id="ProtNLM"/>
    </source>
</evidence>
<comment type="caution">
    <text evidence="2">The sequence shown here is derived from an EMBL/GenBank/DDBJ whole genome shotgun (WGS) entry which is preliminary data.</text>
</comment>
<protein>
    <recommendedName>
        <fullName evidence="4">EamA domain-containing protein</fullName>
    </recommendedName>
</protein>
<proteinExistence type="predicted"/>
<keyword evidence="1" id="KW-0812">Transmembrane</keyword>
<evidence type="ECO:0000313" key="3">
    <source>
        <dbReference type="Proteomes" id="UP000035963"/>
    </source>
</evidence>
<name>A0A0J1D146_9BURK</name>
<dbReference type="Proteomes" id="UP000035963">
    <property type="component" value="Unassembled WGS sequence"/>
</dbReference>
<evidence type="ECO:0000256" key="1">
    <source>
        <dbReference type="SAM" id="Phobius"/>
    </source>
</evidence>
<feature type="transmembrane region" description="Helical" evidence="1">
    <location>
        <begin position="45"/>
        <end position="63"/>
    </location>
</feature>
<keyword evidence="3" id="KW-1185">Reference proteome</keyword>
<sequence length="70" mass="7283">MAEEARGRTVFVAVIVAGIASIGLGCYCLLRAFDVFDVSPDFAVWFARAVVAILIGVAGLHIGSSRVGLS</sequence>
<keyword evidence="1" id="KW-1133">Transmembrane helix</keyword>
<organism evidence="2 3">
    <name type="scientific">Caballeronia mineralivorans PML1(12)</name>
    <dbReference type="NCBI Taxonomy" id="908627"/>
    <lineage>
        <taxon>Bacteria</taxon>
        <taxon>Pseudomonadati</taxon>
        <taxon>Pseudomonadota</taxon>
        <taxon>Betaproteobacteria</taxon>
        <taxon>Burkholderiales</taxon>
        <taxon>Burkholderiaceae</taxon>
        <taxon>Caballeronia</taxon>
    </lineage>
</organism>
<dbReference type="EMBL" id="AEJF01000069">
    <property type="protein sequence ID" value="KLU26455.1"/>
    <property type="molecule type" value="Genomic_DNA"/>
</dbReference>